<keyword evidence="9" id="KW-0934">Plastid</keyword>
<proteinExistence type="predicted"/>
<dbReference type="EMBL" id="KX808496">
    <property type="protein sequence ID" value="AOP19037.1"/>
    <property type="molecule type" value="Genomic_DNA"/>
</dbReference>
<evidence type="ECO:0000259" key="8">
    <source>
        <dbReference type="Pfam" id="PF02384"/>
    </source>
</evidence>
<keyword evidence="6" id="KW-0238">DNA-binding</keyword>
<keyword evidence="4" id="KW-0949">S-adenosyl-L-methionine</keyword>
<keyword evidence="3" id="KW-0808">Transferase</keyword>
<geneLocation type="chloroplast" evidence="9"/>
<reference evidence="9" key="1">
    <citation type="journal article" date="2016" name="Genome Biol. Evol.">
        <title>Evolutionary Dynamics of Chloroplast Genomes in Low Light: A Case Study of the Endolithic Green Alga Ostreobium quekettii.</title>
        <authorList>
            <person name="R Marcelino V."/>
            <person name="Cremen M.C."/>
            <person name="Jackson C.J."/>
            <person name="Larkum A.A."/>
            <person name="Verbruggen H."/>
        </authorList>
    </citation>
    <scope>NUCLEOTIDE SEQUENCE</scope>
</reference>
<evidence type="ECO:0000256" key="7">
    <source>
        <dbReference type="ARBA" id="ARBA00047942"/>
    </source>
</evidence>
<sequence length="774" mass="88982">MERKTEIIVRNHFYKFLNLIEVEEQKSENLKINKLLKTASKKGSGPGYPEFIITYKANSDFIIVIECKAQIKKHESSNKDQYSEYAVDGVLLYSSYLSKDFDVLSIAVSGINQKNLKVSHFLQLKGKKQAVQKFGDKLLSVNDYLNGYLKSSEKFQQDYLTLLDFAKKLNKKLHTYKILESQRSLLISGILIALGDAAFKSSYGFQKTPQNLAISLMQTILNELKNTNHQLLENLEIQFGFIKTDTSLSTKQGVLKELIDEIDENINKFIKTYEYFDVLGQLYIEFLRYANSDKGLGIVLTPPHINEFFSDLAQVNKNSIILDNCTGTGGLLVSAMKKMISHAQGDSEKIKQIQSKQLIGIEYQSHIFALAISNMYIHQNRKTNIINGDCFDENIIEKIKNLKPTIGFLNPPYKSDKKQDIDELEFVLNNLECLVDGGTCIAIVPMQRVLAQKGKVFELKKKLLEKHTLEAVFSMPDELFFNSKVSVVSCIIVLTAHRPHPQSKQTYFGYYKNDGFVKRKIQGRFDAFDRWYTIKQKWLANFFNKKVLPASPLTGSGSISQKVTAKDEWCAEAYMVTNYTLLTKKHFEDFLLHYSSFLFSNKLTEKVSTESFNQQNNVEFSTENWKLFKLDNLFEITGSQTTSILELEKYEDGQYPYVTAQTTNNGTYKFCDFYTEEGNILTVELILSYCFYQPKNFSASGNILKLIPKFAMNKYIALFLVTILNLENYRYNYGRTATQTRLKNIFIKLPERNGKPNFEFMETFIKSLSYSCNL</sequence>
<evidence type="ECO:0000313" key="9">
    <source>
        <dbReference type="EMBL" id="AOP19037.1"/>
    </source>
</evidence>
<feature type="domain" description="DNA methylase adenine-specific" evidence="8">
    <location>
        <begin position="277"/>
        <end position="510"/>
    </location>
</feature>
<name>A0A1C9JB10_9CHLO</name>
<evidence type="ECO:0000256" key="2">
    <source>
        <dbReference type="ARBA" id="ARBA00022603"/>
    </source>
</evidence>
<organism evidence="9">
    <name type="scientific">Halimeda discoidea</name>
    <dbReference type="NCBI Taxonomy" id="118222"/>
    <lineage>
        <taxon>Eukaryota</taxon>
        <taxon>Viridiplantae</taxon>
        <taxon>Chlorophyta</taxon>
        <taxon>core chlorophytes</taxon>
        <taxon>Ulvophyceae</taxon>
        <taxon>TCBD clade</taxon>
        <taxon>Bryopsidales</taxon>
        <taxon>Halimedineae</taxon>
        <taxon>Halimedaceae</taxon>
        <taxon>Halimedeae</taxon>
        <taxon>Halimeda</taxon>
    </lineage>
</organism>
<dbReference type="GO" id="GO:0009307">
    <property type="term" value="P:DNA restriction-modification system"/>
    <property type="evidence" value="ECO:0007669"/>
    <property type="project" value="UniProtKB-KW"/>
</dbReference>
<dbReference type="InterPro" id="IPR051537">
    <property type="entry name" value="DNA_Adenine_Mtase"/>
</dbReference>
<dbReference type="GO" id="GO:0009007">
    <property type="term" value="F:site-specific DNA-methyltransferase (adenine-specific) activity"/>
    <property type="evidence" value="ECO:0007669"/>
    <property type="project" value="UniProtKB-EC"/>
</dbReference>
<dbReference type="GO" id="GO:0008170">
    <property type="term" value="F:N-methyltransferase activity"/>
    <property type="evidence" value="ECO:0007669"/>
    <property type="project" value="InterPro"/>
</dbReference>
<dbReference type="SUPFAM" id="SSF53335">
    <property type="entry name" value="S-adenosyl-L-methionine-dependent methyltransferases"/>
    <property type="match status" value="1"/>
</dbReference>
<keyword evidence="2" id="KW-0489">Methyltransferase</keyword>
<comment type="catalytic activity">
    <reaction evidence="7">
        <text>a 2'-deoxyadenosine in DNA + S-adenosyl-L-methionine = an N(6)-methyl-2'-deoxyadenosine in DNA + S-adenosyl-L-homocysteine + H(+)</text>
        <dbReference type="Rhea" id="RHEA:15197"/>
        <dbReference type="Rhea" id="RHEA-COMP:12418"/>
        <dbReference type="Rhea" id="RHEA-COMP:12419"/>
        <dbReference type="ChEBI" id="CHEBI:15378"/>
        <dbReference type="ChEBI" id="CHEBI:57856"/>
        <dbReference type="ChEBI" id="CHEBI:59789"/>
        <dbReference type="ChEBI" id="CHEBI:90615"/>
        <dbReference type="ChEBI" id="CHEBI:90616"/>
        <dbReference type="EC" id="2.1.1.72"/>
    </reaction>
</comment>
<dbReference type="EC" id="2.1.1.72" evidence="1"/>
<evidence type="ECO:0000256" key="6">
    <source>
        <dbReference type="ARBA" id="ARBA00023125"/>
    </source>
</evidence>
<dbReference type="PANTHER" id="PTHR42933:SF1">
    <property type="entry name" value="SITE-SPECIFIC DNA-METHYLTRANSFERASE (ADENINE-SPECIFIC)"/>
    <property type="match status" value="1"/>
</dbReference>
<evidence type="ECO:0000256" key="5">
    <source>
        <dbReference type="ARBA" id="ARBA00022747"/>
    </source>
</evidence>
<dbReference type="InterPro" id="IPR029063">
    <property type="entry name" value="SAM-dependent_MTases_sf"/>
</dbReference>
<dbReference type="Pfam" id="PF02384">
    <property type="entry name" value="N6_Mtase"/>
    <property type="match status" value="1"/>
</dbReference>
<dbReference type="GO" id="GO:0032259">
    <property type="term" value="P:methylation"/>
    <property type="evidence" value="ECO:0007669"/>
    <property type="project" value="UniProtKB-KW"/>
</dbReference>
<dbReference type="GO" id="GO:0003677">
    <property type="term" value="F:DNA binding"/>
    <property type="evidence" value="ECO:0007669"/>
    <property type="project" value="UniProtKB-KW"/>
</dbReference>
<dbReference type="InterPro" id="IPR003356">
    <property type="entry name" value="DNA_methylase_A-5"/>
</dbReference>
<protein>
    <recommendedName>
        <fullName evidence="1">site-specific DNA-methyltransferase (adenine-specific)</fullName>
        <ecNumber evidence="1">2.1.1.72</ecNumber>
    </recommendedName>
</protein>
<reference evidence="9" key="2">
    <citation type="submission" date="2016-08" db="EMBL/GenBank/DDBJ databases">
        <authorList>
            <person name="Seilhamer J.J."/>
        </authorList>
    </citation>
    <scope>NUCLEOTIDE SEQUENCE</scope>
</reference>
<evidence type="ECO:0000256" key="1">
    <source>
        <dbReference type="ARBA" id="ARBA00011900"/>
    </source>
</evidence>
<keyword evidence="9" id="KW-0150">Chloroplast</keyword>
<dbReference type="Gene3D" id="3.40.50.150">
    <property type="entry name" value="Vaccinia Virus protein VP39"/>
    <property type="match status" value="1"/>
</dbReference>
<dbReference type="InterPro" id="IPR044946">
    <property type="entry name" value="Restrct_endonuc_typeI_TRD_sf"/>
</dbReference>
<dbReference type="AlphaFoldDB" id="A0A1C9JB10"/>
<accession>A0A1C9JB10</accession>
<dbReference type="PANTHER" id="PTHR42933">
    <property type="entry name" value="SLR6095 PROTEIN"/>
    <property type="match status" value="1"/>
</dbReference>
<dbReference type="SUPFAM" id="SSF116734">
    <property type="entry name" value="DNA methylase specificity domain"/>
    <property type="match status" value="1"/>
</dbReference>
<keyword evidence="5" id="KW-0680">Restriction system</keyword>
<gene>
    <name evidence="9" type="primary">orf774</name>
</gene>
<evidence type="ECO:0000256" key="4">
    <source>
        <dbReference type="ARBA" id="ARBA00022691"/>
    </source>
</evidence>
<evidence type="ECO:0000256" key="3">
    <source>
        <dbReference type="ARBA" id="ARBA00022679"/>
    </source>
</evidence>
<dbReference type="Gene3D" id="3.90.220.20">
    <property type="entry name" value="DNA methylase specificity domains"/>
    <property type="match status" value="1"/>
</dbReference>